<dbReference type="Proteomes" id="UP000033632">
    <property type="component" value="Unassembled WGS sequence"/>
</dbReference>
<sequence>MPVSDFSGEAPLKRAGLTELLVARILGLVTTGSLKPGDQLPPERKLAETFHVSRPTLREALRALAVLGVVEVRHGGGVFVSRLEASDLLGPLTFFLTLRSTEVDKLYEARRLIEGEIAALAAERGDAAAHDELEALIDRQEEAKADPARYRDVDTAFHKRLGDLAGNEFLARAAQSLNILGQEFRKIASETPNVIATSIADHRAVLAAIRAGNPAEAREAMATHMDHVLQSTKASMGSKP</sequence>
<evidence type="ECO:0000256" key="1">
    <source>
        <dbReference type="ARBA" id="ARBA00023015"/>
    </source>
</evidence>
<dbReference type="SUPFAM" id="SSF48008">
    <property type="entry name" value="GntR ligand-binding domain-like"/>
    <property type="match status" value="1"/>
</dbReference>
<keyword evidence="6" id="KW-1185">Reference proteome</keyword>
<dbReference type="PANTHER" id="PTHR43537:SF5">
    <property type="entry name" value="UXU OPERON TRANSCRIPTIONAL REGULATOR"/>
    <property type="match status" value="1"/>
</dbReference>
<dbReference type="SUPFAM" id="SSF46785">
    <property type="entry name" value="Winged helix' DNA-binding domain"/>
    <property type="match status" value="1"/>
</dbReference>
<dbReference type="GO" id="GO:0003677">
    <property type="term" value="F:DNA binding"/>
    <property type="evidence" value="ECO:0007669"/>
    <property type="project" value="UniProtKB-KW"/>
</dbReference>
<dbReference type="InterPro" id="IPR008920">
    <property type="entry name" value="TF_FadR/GntR_C"/>
</dbReference>
<dbReference type="InterPro" id="IPR000524">
    <property type="entry name" value="Tscrpt_reg_HTH_GntR"/>
</dbReference>
<dbReference type="InterPro" id="IPR036390">
    <property type="entry name" value="WH_DNA-bd_sf"/>
</dbReference>
<dbReference type="Gene3D" id="1.20.120.530">
    <property type="entry name" value="GntR ligand-binding domain-like"/>
    <property type="match status" value="1"/>
</dbReference>
<dbReference type="Pfam" id="PF07729">
    <property type="entry name" value="FCD"/>
    <property type="match status" value="1"/>
</dbReference>
<evidence type="ECO:0000256" key="3">
    <source>
        <dbReference type="ARBA" id="ARBA00023163"/>
    </source>
</evidence>
<feature type="domain" description="HTH gntR-type" evidence="4">
    <location>
        <begin position="15"/>
        <end position="83"/>
    </location>
</feature>
<evidence type="ECO:0000313" key="6">
    <source>
        <dbReference type="Proteomes" id="UP000033632"/>
    </source>
</evidence>
<dbReference type="PROSITE" id="PS50949">
    <property type="entry name" value="HTH_GNTR"/>
    <property type="match status" value="1"/>
</dbReference>
<dbReference type="CDD" id="cd07377">
    <property type="entry name" value="WHTH_GntR"/>
    <property type="match status" value="1"/>
</dbReference>
<evidence type="ECO:0000259" key="4">
    <source>
        <dbReference type="PROSITE" id="PS50949"/>
    </source>
</evidence>
<reference evidence="5 6" key="1">
    <citation type="submission" date="2015-03" db="EMBL/GenBank/DDBJ databases">
        <authorList>
            <person name="Hassan Y.I."/>
            <person name="Lepp D."/>
            <person name="Li X.-Z."/>
            <person name="Zhou T."/>
        </authorList>
    </citation>
    <scope>NUCLEOTIDE SEQUENCE [LARGE SCALE GENOMIC DNA]</scope>
    <source>
        <strain evidence="5 6">BD-c194</strain>
    </source>
</reference>
<dbReference type="Gene3D" id="1.10.10.10">
    <property type="entry name" value="Winged helix-like DNA-binding domain superfamily/Winged helix DNA-binding domain"/>
    <property type="match status" value="1"/>
</dbReference>
<dbReference type="SMART" id="SM00345">
    <property type="entry name" value="HTH_GNTR"/>
    <property type="match status" value="1"/>
</dbReference>
<proteinExistence type="predicted"/>
<keyword evidence="3" id="KW-0804">Transcription</keyword>
<dbReference type="InterPro" id="IPR011711">
    <property type="entry name" value="GntR_C"/>
</dbReference>
<evidence type="ECO:0000313" key="5">
    <source>
        <dbReference type="EMBL" id="KKB11050.1"/>
    </source>
</evidence>
<dbReference type="InterPro" id="IPR036388">
    <property type="entry name" value="WH-like_DNA-bd_sf"/>
</dbReference>
<dbReference type="GO" id="GO:0003700">
    <property type="term" value="F:DNA-binding transcription factor activity"/>
    <property type="evidence" value="ECO:0007669"/>
    <property type="project" value="InterPro"/>
</dbReference>
<name>A0A0F5FR71_9HYPH</name>
<evidence type="ECO:0000256" key="2">
    <source>
        <dbReference type="ARBA" id="ARBA00023125"/>
    </source>
</evidence>
<comment type="caution">
    <text evidence="5">The sequence shown here is derived from an EMBL/GenBank/DDBJ whole genome shotgun (WGS) entry which is preliminary data.</text>
</comment>
<gene>
    <name evidence="5" type="ORF">VE25_14805</name>
</gene>
<dbReference type="STRING" id="443610.VE25_14805"/>
<dbReference type="SMART" id="SM00895">
    <property type="entry name" value="FCD"/>
    <property type="match status" value="1"/>
</dbReference>
<dbReference type="Pfam" id="PF00392">
    <property type="entry name" value="GntR"/>
    <property type="match status" value="1"/>
</dbReference>
<dbReference type="OrthoDB" id="284307at2"/>
<accession>A0A0F5FR71</accession>
<dbReference type="PATRIC" id="fig|443610.3.peg.1231"/>
<dbReference type="RefSeq" id="WP_046109409.1">
    <property type="nucleotide sequence ID" value="NZ_JZEX01000124.1"/>
</dbReference>
<keyword evidence="2" id="KW-0238">DNA-binding</keyword>
<dbReference type="PANTHER" id="PTHR43537">
    <property type="entry name" value="TRANSCRIPTIONAL REGULATOR, GNTR FAMILY"/>
    <property type="match status" value="1"/>
</dbReference>
<organism evidence="5 6">
    <name type="scientific">Devosia geojensis</name>
    <dbReference type="NCBI Taxonomy" id="443610"/>
    <lineage>
        <taxon>Bacteria</taxon>
        <taxon>Pseudomonadati</taxon>
        <taxon>Pseudomonadota</taxon>
        <taxon>Alphaproteobacteria</taxon>
        <taxon>Hyphomicrobiales</taxon>
        <taxon>Devosiaceae</taxon>
        <taxon>Devosia</taxon>
    </lineage>
</organism>
<keyword evidence="1" id="KW-0805">Transcription regulation</keyword>
<dbReference type="EMBL" id="JZEX01000124">
    <property type="protein sequence ID" value="KKB11050.1"/>
    <property type="molecule type" value="Genomic_DNA"/>
</dbReference>
<dbReference type="PRINTS" id="PR00035">
    <property type="entry name" value="HTHGNTR"/>
</dbReference>
<dbReference type="AlphaFoldDB" id="A0A0F5FR71"/>
<protein>
    <recommendedName>
        <fullName evidence="4">HTH gntR-type domain-containing protein</fullName>
    </recommendedName>
</protein>